<feature type="domain" description="Phorbol-ester/DAG-type" evidence="8">
    <location>
        <begin position="179"/>
        <end position="230"/>
    </location>
</feature>
<dbReference type="InterPro" id="IPR002219">
    <property type="entry name" value="PKC_DAG/PE"/>
</dbReference>
<organism evidence="9 10">
    <name type="scientific">Eptatretus burgeri</name>
    <name type="common">Inshore hagfish</name>
    <dbReference type="NCBI Taxonomy" id="7764"/>
    <lineage>
        <taxon>Eukaryota</taxon>
        <taxon>Metazoa</taxon>
        <taxon>Chordata</taxon>
        <taxon>Craniata</taxon>
        <taxon>Vertebrata</taxon>
        <taxon>Cyclostomata</taxon>
        <taxon>Myxini</taxon>
        <taxon>Myxiniformes</taxon>
        <taxon>Myxinidae</taxon>
        <taxon>Eptatretinae</taxon>
        <taxon>Eptatretus</taxon>
    </lineage>
</organism>
<evidence type="ECO:0000256" key="3">
    <source>
        <dbReference type="ARBA" id="ARBA00022771"/>
    </source>
</evidence>
<proteinExistence type="inferred from homology"/>
<dbReference type="PANTHER" id="PTHR12326:SF3">
    <property type="entry name" value="DIFFERENTIALLY EXPRESSED IN FDCP 8 HOMOLOG"/>
    <property type="match status" value="1"/>
</dbReference>
<dbReference type="AlphaFoldDB" id="A0A8C4R8I8"/>
<protein>
    <submittedName>
        <fullName evidence="9">Differentially expressed in FDCP 8 homolog</fullName>
    </submittedName>
</protein>
<reference evidence="9" key="2">
    <citation type="submission" date="2025-09" db="UniProtKB">
        <authorList>
            <consortium name="Ensembl"/>
        </authorList>
    </citation>
    <scope>IDENTIFICATION</scope>
</reference>
<dbReference type="GO" id="GO:0008270">
    <property type="term" value="F:zinc ion binding"/>
    <property type="evidence" value="ECO:0007669"/>
    <property type="project" value="UniProtKB-KW"/>
</dbReference>
<dbReference type="Proteomes" id="UP000694388">
    <property type="component" value="Unplaced"/>
</dbReference>
<dbReference type="InterPro" id="IPR046349">
    <property type="entry name" value="C1-like_sf"/>
</dbReference>
<dbReference type="Gene3D" id="3.30.60.20">
    <property type="match status" value="1"/>
</dbReference>
<keyword evidence="4" id="KW-0862">Zinc</keyword>
<dbReference type="InterPro" id="IPR047983">
    <property type="entry name" value="DEF8_C1"/>
</dbReference>
<accession>A0A8C4R8I8</accession>
<evidence type="ECO:0000256" key="2">
    <source>
        <dbReference type="ARBA" id="ARBA00022737"/>
    </source>
</evidence>
<evidence type="ECO:0000313" key="9">
    <source>
        <dbReference type="Ensembl" id="ENSEBUP00000026455.1"/>
    </source>
</evidence>
<dbReference type="PROSITE" id="PS50081">
    <property type="entry name" value="ZF_DAG_PE_2"/>
    <property type="match status" value="1"/>
</dbReference>
<dbReference type="PANTHER" id="PTHR12326">
    <property type="entry name" value="PLECKSTRIN HOMOLOGY DOMAIN CONTAINING PROTEIN"/>
    <property type="match status" value="1"/>
</dbReference>
<evidence type="ECO:0000256" key="1">
    <source>
        <dbReference type="ARBA" id="ARBA00022723"/>
    </source>
</evidence>
<evidence type="ECO:0000259" key="8">
    <source>
        <dbReference type="PROSITE" id="PS50081"/>
    </source>
</evidence>
<dbReference type="SUPFAM" id="SSF57889">
    <property type="entry name" value="Cysteine-rich domain"/>
    <property type="match status" value="1"/>
</dbReference>
<evidence type="ECO:0000256" key="5">
    <source>
        <dbReference type="ARBA" id="ARBA00029450"/>
    </source>
</evidence>
<dbReference type="OMA" id="NMICPKC"/>
<feature type="signal peptide" evidence="7">
    <location>
        <begin position="1"/>
        <end position="21"/>
    </location>
</feature>
<comment type="similarity">
    <text evidence="5">Belongs to the DEF8 family.</text>
</comment>
<dbReference type="Ensembl" id="ENSEBUT00000027031.1">
    <property type="protein sequence ID" value="ENSEBUP00000026455.1"/>
    <property type="gene ID" value="ENSEBUG00000016291.1"/>
</dbReference>
<evidence type="ECO:0000256" key="4">
    <source>
        <dbReference type="ARBA" id="ARBA00022833"/>
    </source>
</evidence>
<dbReference type="SMART" id="SM01175">
    <property type="entry name" value="DUF4206"/>
    <property type="match status" value="1"/>
</dbReference>
<evidence type="ECO:0000313" key="10">
    <source>
        <dbReference type="Proteomes" id="UP000694388"/>
    </source>
</evidence>
<feature type="chain" id="PRO_5034095075" evidence="7">
    <location>
        <begin position="22"/>
        <end position="485"/>
    </location>
</feature>
<sequence length="485" mass="55153">MLSSLPVAVPLLVSLPPPALQLVMEGNYRKKLEQFRRKHTNPFNCGGEGGFLHECDDAGDVGEETEDVGDLSEEVGVFQGAYSNSDSESCNTEPELDSRCSSGLGLAEDYFAQPQGCDELSHIEELEHAIEMCKVTVLESPELSSKREQATAQLIRLRMKLQQLKEPEEEEPDIKLILDHRFRKRKSRGIRHSCDKCNTLVWGMLHSWYTCTGCRFNCHSRCLSAICKPCVRLKVSHQAKYVMDICPEVGLHAQDYRCADCRQPITMGGVRAEARLCDYTGHYYCPSCHWNDSLPIPARALHNWDMEPHKVCRSSLRFLELMQSRPVINVKNINPALFTNITELAQIKKLRSDILKMKPYLVTCTEAMKARLLLRLQKRQHFVENVNMYSMQDLLEAAWGQLVHSLTETNTEFAKHIKLDCQKCEAKGFICEICHNGEALFPFDSHASVCPSCSTVFHRDCFFDNAAVCLKCLRLSSRKKSQERV</sequence>
<keyword evidence="7" id="KW-0732">Signal</keyword>
<dbReference type="InterPro" id="IPR025258">
    <property type="entry name" value="RH_dom"/>
</dbReference>
<name>A0A8C4R8I8_EPTBU</name>
<evidence type="ECO:0000256" key="6">
    <source>
        <dbReference type="ARBA" id="ARBA00045550"/>
    </source>
</evidence>
<dbReference type="InterPro" id="IPR051366">
    <property type="entry name" value="DEF8"/>
</dbReference>
<keyword evidence="2" id="KW-0677">Repeat</keyword>
<dbReference type="PROSITE" id="PS00479">
    <property type="entry name" value="ZF_DAG_PE_1"/>
    <property type="match status" value="1"/>
</dbReference>
<keyword evidence="10" id="KW-1185">Reference proteome</keyword>
<reference evidence="9" key="1">
    <citation type="submission" date="2025-08" db="UniProtKB">
        <authorList>
            <consortium name="Ensembl"/>
        </authorList>
    </citation>
    <scope>IDENTIFICATION</scope>
</reference>
<dbReference type="Pfam" id="PF13901">
    <property type="entry name" value="RH_dom"/>
    <property type="match status" value="1"/>
</dbReference>
<dbReference type="SMART" id="SM00109">
    <property type="entry name" value="C1"/>
    <property type="match status" value="1"/>
</dbReference>
<dbReference type="CDD" id="cd20819">
    <property type="entry name" value="C1_DEF8"/>
    <property type="match status" value="1"/>
</dbReference>
<keyword evidence="3" id="KW-0863">Zinc-finger</keyword>
<evidence type="ECO:0000256" key="7">
    <source>
        <dbReference type="SAM" id="SignalP"/>
    </source>
</evidence>
<comment type="function">
    <text evidence="6">Positively regulates lysosome peripheral distribution and ruffled border formation in osteoclasts. Involved in bone resorption.</text>
</comment>
<keyword evidence="1" id="KW-0479">Metal-binding</keyword>
<dbReference type="GeneTree" id="ENSGT00940000159182"/>